<evidence type="ECO:0000313" key="2">
    <source>
        <dbReference type="Proteomes" id="UP001060085"/>
    </source>
</evidence>
<protein>
    <submittedName>
        <fullName evidence="1">Uncharacterized protein</fullName>
    </submittedName>
</protein>
<reference evidence="2" key="1">
    <citation type="journal article" date="2023" name="Nat. Plants">
        <title>Single-cell RNA sequencing provides a high-resolution roadmap for understanding the multicellular compartmentation of specialized metabolism.</title>
        <authorList>
            <person name="Sun S."/>
            <person name="Shen X."/>
            <person name="Li Y."/>
            <person name="Li Y."/>
            <person name="Wang S."/>
            <person name="Li R."/>
            <person name="Zhang H."/>
            <person name="Shen G."/>
            <person name="Guo B."/>
            <person name="Wei J."/>
            <person name="Xu J."/>
            <person name="St-Pierre B."/>
            <person name="Chen S."/>
            <person name="Sun C."/>
        </authorList>
    </citation>
    <scope>NUCLEOTIDE SEQUENCE [LARGE SCALE GENOMIC DNA]</scope>
</reference>
<dbReference type="Proteomes" id="UP001060085">
    <property type="component" value="Linkage Group LG05"/>
</dbReference>
<organism evidence="1 2">
    <name type="scientific">Catharanthus roseus</name>
    <name type="common">Madagascar periwinkle</name>
    <name type="synonym">Vinca rosea</name>
    <dbReference type="NCBI Taxonomy" id="4058"/>
    <lineage>
        <taxon>Eukaryota</taxon>
        <taxon>Viridiplantae</taxon>
        <taxon>Streptophyta</taxon>
        <taxon>Embryophyta</taxon>
        <taxon>Tracheophyta</taxon>
        <taxon>Spermatophyta</taxon>
        <taxon>Magnoliopsida</taxon>
        <taxon>eudicotyledons</taxon>
        <taxon>Gunneridae</taxon>
        <taxon>Pentapetalae</taxon>
        <taxon>asterids</taxon>
        <taxon>lamiids</taxon>
        <taxon>Gentianales</taxon>
        <taxon>Apocynaceae</taxon>
        <taxon>Rauvolfioideae</taxon>
        <taxon>Vinceae</taxon>
        <taxon>Catharanthinae</taxon>
        <taxon>Catharanthus</taxon>
    </lineage>
</organism>
<keyword evidence="2" id="KW-1185">Reference proteome</keyword>
<sequence>MQRVPPEMSKRAGRPLAMRRAVEEKYKKPQVKAKVYALDGLPVDIEAEVVEGGVQLKFFPLLSVITFLLHKDYSTRYAFSTMEGVARAVLRQTSHHALRWDSRLVESDEGLEIKVGLRGNLSFLEPYAMSILSIFSLLVLLWFWDL</sequence>
<dbReference type="EMBL" id="CM044705">
    <property type="protein sequence ID" value="KAI5663058.1"/>
    <property type="molecule type" value="Genomic_DNA"/>
</dbReference>
<name>A0ACC0AQ17_CATRO</name>
<proteinExistence type="predicted"/>
<accession>A0ACC0AQ17</accession>
<gene>
    <name evidence="1" type="ORF">M9H77_22381</name>
</gene>
<evidence type="ECO:0000313" key="1">
    <source>
        <dbReference type="EMBL" id="KAI5663058.1"/>
    </source>
</evidence>
<comment type="caution">
    <text evidence="1">The sequence shown here is derived from an EMBL/GenBank/DDBJ whole genome shotgun (WGS) entry which is preliminary data.</text>
</comment>